<reference evidence="6 7" key="1">
    <citation type="submission" date="2024-11" db="EMBL/GenBank/DDBJ databases">
        <title>Chromosome-level genome assembly of the freshwater bivalve Anodonta woodiana.</title>
        <authorList>
            <person name="Chen X."/>
        </authorList>
    </citation>
    <scope>NUCLEOTIDE SEQUENCE [LARGE SCALE GENOMIC DNA]</scope>
    <source>
        <strain evidence="6">MN2024</strain>
        <tissue evidence="6">Gills</tissue>
    </source>
</reference>
<evidence type="ECO:0000256" key="1">
    <source>
        <dbReference type="ARBA" id="ARBA00022690"/>
    </source>
</evidence>
<protein>
    <recommendedName>
        <fullName evidence="5">Kazal-like domain-containing protein</fullName>
    </recommendedName>
</protein>
<keyword evidence="1" id="KW-0646">Protease inhibitor</keyword>
<accession>A0ABD3V5C8</accession>
<feature type="signal peptide" evidence="4">
    <location>
        <begin position="1"/>
        <end position="17"/>
    </location>
</feature>
<evidence type="ECO:0000256" key="3">
    <source>
        <dbReference type="ARBA" id="ARBA00023157"/>
    </source>
</evidence>
<dbReference type="EMBL" id="JBJQND010000013">
    <property type="protein sequence ID" value="KAL3856216.1"/>
    <property type="molecule type" value="Genomic_DNA"/>
</dbReference>
<proteinExistence type="predicted"/>
<dbReference type="PANTHER" id="PTHR10913:SF45">
    <property type="entry name" value="FOLLISTATIN, ISOFORM A-RELATED"/>
    <property type="match status" value="1"/>
</dbReference>
<evidence type="ECO:0000313" key="6">
    <source>
        <dbReference type="EMBL" id="KAL3856216.1"/>
    </source>
</evidence>
<feature type="domain" description="Kazal-like" evidence="5">
    <location>
        <begin position="17"/>
        <end position="73"/>
    </location>
</feature>
<evidence type="ECO:0000256" key="4">
    <source>
        <dbReference type="SAM" id="SignalP"/>
    </source>
</evidence>
<dbReference type="PROSITE" id="PS51465">
    <property type="entry name" value="KAZAL_2"/>
    <property type="match status" value="2"/>
</dbReference>
<evidence type="ECO:0000259" key="5">
    <source>
        <dbReference type="PROSITE" id="PS51465"/>
    </source>
</evidence>
<dbReference type="Proteomes" id="UP001634394">
    <property type="component" value="Unassembled WGS sequence"/>
</dbReference>
<evidence type="ECO:0000313" key="7">
    <source>
        <dbReference type="Proteomes" id="UP001634394"/>
    </source>
</evidence>
<feature type="chain" id="PRO_5044792086" description="Kazal-like domain-containing protein" evidence="4">
    <location>
        <begin position="18"/>
        <end position="149"/>
    </location>
</feature>
<gene>
    <name evidence="6" type="ORF">ACJMK2_010993</name>
</gene>
<keyword evidence="2" id="KW-0722">Serine protease inhibitor</keyword>
<dbReference type="GO" id="GO:0004867">
    <property type="term" value="F:serine-type endopeptidase inhibitor activity"/>
    <property type="evidence" value="ECO:0007669"/>
    <property type="project" value="UniProtKB-KW"/>
</dbReference>
<dbReference type="Pfam" id="PF00050">
    <property type="entry name" value="Kazal_1"/>
    <property type="match status" value="1"/>
</dbReference>
<dbReference type="SUPFAM" id="SSF100895">
    <property type="entry name" value="Kazal-type serine protease inhibitors"/>
    <property type="match status" value="2"/>
</dbReference>
<keyword evidence="4" id="KW-0732">Signal</keyword>
<keyword evidence="7" id="KW-1185">Reference proteome</keyword>
<dbReference type="CDD" id="cd00104">
    <property type="entry name" value="KAZAL_FS"/>
    <property type="match status" value="2"/>
</dbReference>
<keyword evidence="3" id="KW-1015">Disulfide bond</keyword>
<dbReference type="Gene3D" id="3.30.60.30">
    <property type="match status" value="2"/>
</dbReference>
<feature type="domain" description="Kazal-like" evidence="5">
    <location>
        <begin position="94"/>
        <end position="149"/>
    </location>
</feature>
<dbReference type="InterPro" id="IPR050653">
    <property type="entry name" value="Prot_Inhib_GrowthFact_Antg"/>
</dbReference>
<name>A0ABD3V5C8_SINWO</name>
<sequence length="149" mass="16260">MMKTLLLLLSLVIGALGQNIFSCSYIATLNCEDFKPNPQCGTDGKTYHNMCVFGKDQCSGLDVHIQHTGECHPSSTQPPSGVTTGPISVAGSEAVLDFFCLELFHIDCPATVDRICGSNGRTYLNFCEYEKARCTHRDLHVLHYGPCAV</sequence>
<dbReference type="InterPro" id="IPR002350">
    <property type="entry name" value="Kazal_dom"/>
</dbReference>
<dbReference type="InterPro" id="IPR036058">
    <property type="entry name" value="Kazal_dom_sf"/>
</dbReference>
<evidence type="ECO:0000256" key="2">
    <source>
        <dbReference type="ARBA" id="ARBA00022900"/>
    </source>
</evidence>
<dbReference type="Pfam" id="PF07648">
    <property type="entry name" value="Kazal_2"/>
    <property type="match status" value="1"/>
</dbReference>
<dbReference type="SMART" id="SM00280">
    <property type="entry name" value="KAZAL"/>
    <property type="match status" value="2"/>
</dbReference>
<comment type="caution">
    <text evidence="6">The sequence shown here is derived from an EMBL/GenBank/DDBJ whole genome shotgun (WGS) entry which is preliminary data.</text>
</comment>
<organism evidence="6 7">
    <name type="scientific">Sinanodonta woodiana</name>
    <name type="common">Chinese pond mussel</name>
    <name type="synonym">Anodonta woodiana</name>
    <dbReference type="NCBI Taxonomy" id="1069815"/>
    <lineage>
        <taxon>Eukaryota</taxon>
        <taxon>Metazoa</taxon>
        <taxon>Spiralia</taxon>
        <taxon>Lophotrochozoa</taxon>
        <taxon>Mollusca</taxon>
        <taxon>Bivalvia</taxon>
        <taxon>Autobranchia</taxon>
        <taxon>Heteroconchia</taxon>
        <taxon>Palaeoheterodonta</taxon>
        <taxon>Unionida</taxon>
        <taxon>Unionoidea</taxon>
        <taxon>Unionidae</taxon>
        <taxon>Unioninae</taxon>
        <taxon>Sinanodonta</taxon>
    </lineage>
</organism>
<dbReference type="AlphaFoldDB" id="A0ABD3V5C8"/>
<dbReference type="PANTHER" id="PTHR10913">
    <property type="entry name" value="FOLLISTATIN-RELATED"/>
    <property type="match status" value="1"/>
</dbReference>